<sequence length="313" mass="34337">MAASTLLSTDIVTPRDRAPQWCEWVSSHFGGLQSDLYGDTEFDGHMASSQAGDVILTRLEANRHRVVRTASMVRTSDVAYLKIVAPWQGSALVQQQGREACARDGAWVIYDTTGTYQVGNPERVDHLIVMVPKEGVAERGLRFDGAMATRLGASGISRVALETMRNTYLELPNMSAAAAQGAGELIKQLVKLSLMELAGQDTGVSQREALRDRIRAYVQQHLRDPSLSVDAIARALNCSRRHLYNAFGGEGESIAGYIQRLRLQACIRDLQQGGPHARPITDIALSWGFGNPSHFSRVFRDHTGKSPSEFRGS</sequence>
<dbReference type="InterPro" id="IPR009057">
    <property type="entry name" value="Homeodomain-like_sf"/>
</dbReference>
<evidence type="ECO:0000259" key="4">
    <source>
        <dbReference type="PROSITE" id="PS01124"/>
    </source>
</evidence>
<dbReference type="PROSITE" id="PS01124">
    <property type="entry name" value="HTH_ARAC_FAMILY_2"/>
    <property type="match status" value="1"/>
</dbReference>
<dbReference type="PRINTS" id="PR00032">
    <property type="entry name" value="HTHARAC"/>
</dbReference>
<dbReference type="SUPFAM" id="SSF46689">
    <property type="entry name" value="Homeodomain-like"/>
    <property type="match status" value="1"/>
</dbReference>
<keyword evidence="2" id="KW-0238">DNA-binding</keyword>
<keyword evidence="6" id="KW-1185">Reference proteome</keyword>
<evidence type="ECO:0000256" key="3">
    <source>
        <dbReference type="ARBA" id="ARBA00023163"/>
    </source>
</evidence>
<dbReference type="Proteomes" id="UP000806285">
    <property type="component" value="Unassembled WGS sequence"/>
</dbReference>
<comment type="caution">
    <text evidence="5">The sequence shown here is derived from an EMBL/GenBank/DDBJ whole genome shotgun (WGS) entry which is preliminary data.</text>
</comment>
<dbReference type="Pfam" id="PF14525">
    <property type="entry name" value="AraC_binding_2"/>
    <property type="match status" value="1"/>
</dbReference>
<evidence type="ECO:0000313" key="6">
    <source>
        <dbReference type="Proteomes" id="UP000806285"/>
    </source>
</evidence>
<dbReference type="PANTHER" id="PTHR43280">
    <property type="entry name" value="ARAC-FAMILY TRANSCRIPTIONAL REGULATOR"/>
    <property type="match status" value="1"/>
</dbReference>
<dbReference type="SMART" id="SM00342">
    <property type="entry name" value="HTH_ARAC"/>
    <property type="match status" value="1"/>
</dbReference>
<dbReference type="EMBL" id="JADDIV010000002">
    <property type="protein sequence ID" value="MBE7367573.1"/>
    <property type="molecule type" value="Genomic_DNA"/>
</dbReference>
<evidence type="ECO:0000256" key="2">
    <source>
        <dbReference type="ARBA" id="ARBA00023125"/>
    </source>
</evidence>
<dbReference type="Gene3D" id="1.10.10.60">
    <property type="entry name" value="Homeodomain-like"/>
    <property type="match status" value="1"/>
</dbReference>
<keyword evidence="3" id="KW-0804">Transcription</keyword>
<dbReference type="Pfam" id="PF12833">
    <property type="entry name" value="HTH_18"/>
    <property type="match status" value="1"/>
</dbReference>
<proteinExistence type="predicted"/>
<dbReference type="InterPro" id="IPR018060">
    <property type="entry name" value="HTH_AraC"/>
</dbReference>
<dbReference type="InterPro" id="IPR035418">
    <property type="entry name" value="AraC-bd_2"/>
</dbReference>
<keyword evidence="1" id="KW-0805">Transcription regulation</keyword>
<reference evidence="5 6" key="1">
    <citation type="submission" date="2020-10" db="EMBL/GenBank/DDBJ databases">
        <title>Ramlibacter sp. HM2 16S ribosomal RNA gene Genome sequencing and assembly.</title>
        <authorList>
            <person name="Kang M."/>
        </authorList>
    </citation>
    <scope>NUCLEOTIDE SEQUENCE [LARGE SCALE GENOMIC DNA]</scope>
    <source>
        <strain evidence="5 6">HM2</strain>
    </source>
</reference>
<name>A0ABR9S248_9BURK</name>
<dbReference type="InterPro" id="IPR020449">
    <property type="entry name" value="Tscrpt_reg_AraC-type_HTH"/>
</dbReference>
<accession>A0ABR9S248</accession>
<organism evidence="5 6">
    <name type="scientific">Ramlibacter pallidus</name>
    <dbReference type="NCBI Taxonomy" id="2780087"/>
    <lineage>
        <taxon>Bacteria</taxon>
        <taxon>Pseudomonadati</taxon>
        <taxon>Pseudomonadota</taxon>
        <taxon>Betaproteobacteria</taxon>
        <taxon>Burkholderiales</taxon>
        <taxon>Comamonadaceae</taxon>
        <taxon>Ramlibacter</taxon>
    </lineage>
</organism>
<evidence type="ECO:0000256" key="1">
    <source>
        <dbReference type="ARBA" id="ARBA00023015"/>
    </source>
</evidence>
<gene>
    <name evidence="5" type="ORF">IM787_08350</name>
</gene>
<evidence type="ECO:0000313" key="5">
    <source>
        <dbReference type="EMBL" id="MBE7367573.1"/>
    </source>
</evidence>
<feature type="domain" description="HTH araC/xylS-type" evidence="4">
    <location>
        <begin position="212"/>
        <end position="313"/>
    </location>
</feature>
<protein>
    <submittedName>
        <fullName evidence="5">Helix-turn-helix domain-containing protein</fullName>
    </submittedName>
</protein>
<dbReference type="PANTHER" id="PTHR43280:SF2">
    <property type="entry name" value="HTH-TYPE TRANSCRIPTIONAL REGULATOR EXSA"/>
    <property type="match status" value="1"/>
</dbReference>
<dbReference type="RefSeq" id="WP_193676162.1">
    <property type="nucleotide sequence ID" value="NZ_JADDIV010000002.1"/>
</dbReference>